<dbReference type="PRINTS" id="PR00455">
    <property type="entry name" value="HTHTETR"/>
</dbReference>
<feature type="domain" description="HTH tetR-type" evidence="3">
    <location>
        <begin position="20"/>
        <end position="80"/>
    </location>
</feature>
<accession>A0A365L1E0</accession>
<evidence type="ECO:0000313" key="4">
    <source>
        <dbReference type="EMBL" id="RAZ79280.1"/>
    </source>
</evidence>
<dbReference type="PROSITE" id="PS01081">
    <property type="entry name" value="HTH_TETR_1"/>
    <property type="match status" value="1"/>
</dbReference>
<keyword evidence="1 2" id="KW-0238">DNA-binding</keyword>
<comment type="caution">
    <text evidence="4">The sequence shown here is derived from an EMBL/GenBank/DDBJ whole genome shotgun (WGS) entry which is preliminary data.</text>
</comment>
<keyword evidence="5" id="KW-1185">Reference proteome</keyword>
<dbReference type="GO" id="GO:0003677">
    <property type="term" value="F:DNA binding"/>
    <property type="evidence" value="ECO:0007669"/>
    <property type="project" value="UniProtKB-UniRule"/>
</dbReference>
<dbReference type="InterPro" id="IPR023772">
    <property type="entry name" value="DNA-bd_HTH_TetR-type_CS"/>
</dbReference>
<dbReference type="InterPro" id="IPR050624">
    <property type="entry name" value="HTH-type_Tx_Regulator"/>
</dbReference>
<evidence type="ECO:0000313" key="5">
    <source>
        <dbReference type="Proteomes" id="UP000251002"/>
    </source>
</evidence>
<dbReference type="InterPro" id="IPR001647">
    <property type="entry name" value="HTH_TetR"/>
</dbReference>
<feature type="DNA-binding region" description="H-T-H motif" evidence="2">
    <location>
        <begin position="43"/>
        <end position="62"/>
    </location>
</feature>
<dbReference type="PANTHER" id="PTHR43479:SF11">
    <property type="entry name" value="ACREF_ENVCD OPERON REPRESSOR-RELATED"/>
    <property type="match status" value="1"/>
</dbReference>
<sequence length="212" mass="24768">MSHDNLVGIYPSSPKQMRSKLKKEALIQSGRELFILQGFEQTTAKEIAAHAQVSTGTFYRYFSDKRQLLMSLIEEQMDTLMPLELEWKSGDPEKVLAGRLALHFHKINKEHLQKLMPELLMKDAELAEVMNEAKSKIREKFLSHLTFLDEKELLWPDLDRETLIWCLESLLEKLRDRISQGKEVDYQQFAKAFCRLLFPPEAVQKMRTGEIE</sequence>
<dbReference type="PROSITE" id="PS50977">
    <property type="entry name" value="HTH_TETR_2"/>
    <property type="match status" value="1"/>
</dbReference>
<reference evidence="4 5" key="1">
    <citation type="submission" date="2018-06" db="EMBL/GenBank/DDBJ databases">
        <title>The draft genome sequences of strains SCU63 and S1.</title>
        <authorList>
            <person name="Gan L."/>
        </authorList>
    </citation>
    <scope>NUCLEOTIDE SEQUENCE [LARGE SCALE GENOMIC DNA]</scope>
    <source>
        <strain evidence="4 5">SCU63</strain>
    </source>
</reference>
<dbReference type="Gene3D" id="1.10.357.10">
    <property type="entry name" value="Tetracycline Repressor, domain 2"/>
    <property type="match status" value="1"/>
</dbReference>
<evidence type="ECO:0000259" key="3">
    <source>
        <dbReference type="PROSITE" id="PS50977"/>
    </source>
</evidence>
<evidence type="ECO:0000256" key="2">
    <source>
        <dbReference type="PROSITE-ProRule" id="PRU00335"/>
    </source>
</evidence>
<name>A0A365L1E0_9BACL</name>
<dbReference type="Proteomes" id="UP000251002">
    <property type="component" value="Unassembled WGS sequence"/>
</dbReference>
<protein>
    <submittedName>
        <fullName evidence="4">TetR/AcrR family transcriptional regulator</fullName>
    </submittedName>
</protein>
<dbReference type="InterPro" id="IPR009057">
    <property type="entry name" value="Homeodomain-like_sf"/>
</dbReference>
<gene>
    <name evidence="4" type="ORF">DP120_06595</name>
</gene>
<evidence type="ECO:0000256" key="1">
    <source>
        <dbReference type="ARBA" id="ARBA00023125"/>
    </source>
</evidence>
<dbReference type="RefSeq" id="WP_112222858.1">
    <property type="nucleotide sequence ID" value="NZ_CP196859.1"/>
</dbReference>
<organism evidence="4 5">
    <name type="scientific">Planococcus halotolerans</name>
    <dbReference type="NCBI Taxonomy" id="2233542"/>
    <lineage>
        <taxon>Bacteria</taxon>
        <taxon>Bacillati</taxon>
        <taxon>Bacillota</taxon>
        <taxon>Bacilli</taxon>
        <taxon>Bacillales</taxon>
        <taxon>Caryophanaceae</taxon>
        <taxon>Planococcus</taxon>
    </lineage>
</organism>
<proteinExistence type="predicted"/>
<dbReference type="SUPFAM" id="SSF46689">
    <property type="entry name" value="Homeodomain-like"/>
    <property type="match status" value="1"/>
</dbReference>
<dbReference type="Pfam" id="PF00440">
    <property type="entry name" value="TetR_N"/>
    <property type="match status" value="1"/>
</dbReference>
<dbReference type="AlphaFoldDB" id="A0A365L1E0"/>
<dbReference type="EMBL" id="QLZR01000002">
    <property type="protein sequence ID" value="RAZ79280.1"/>
    <property type="molecule type" value="Genomic_DNA"/>
</dbReference>
<dbReference type="PANTHER" id="PTHR43479">
    <property type="entry name" value="ACREF/ENVCD OPERON REPRESSOR-RELATED"/>
    <property type="match status" value="1"/>
</dbReference>